<dbReference type="Pfam" id="PF00126">
    <property type="entry name" value="HTH_1"/>
    <property type="match status" value="1"/>
</dbReference>
<evidence type="ECO:0000313" key="7">
    <source>
        <dbReference type="Proteomes" id="UP000017820"/>
    </source>
</evidence>
<keyword evidence="3" id="KW-0238">DNA-binding</keyword>
<dbReference type="InterPro" id="IPR005119">
    <property type="entry name" value="LysR_subst-bd"/>
</dbReference>
<dbReference type="PATRIC" id="fig|1353533.3.peg.1175"/>
<evidence type="ECO:0000256" key="4">
    <source>
        <dbReference type="ARBA" id="ARBA00023163"/>
    </source>
</evidence>
<proteinExistence type="inferred from homology"/>
<feature type="domain" description="HTH lysR-type" evidence="5">
    <location>
        <begin position="5"/>
        <end position="62"/>
    </location>
</feature>
<comment type="similarity">
    <text evidence="1">Belongs to the LysR transcriptional regulatory family.</text>
</comment>
<evidence type="ECO:0000313" key="6">
    <source>
        <dbReference type="EMBL" id="ESP94738.1"/>
    </source>
</evidence>
<dbReference type="PANTHER" id="PTHR30537">
    <property type="entry name" value="HTH-TYPE TRANSCRIPTIONAL REGULATOR"/>
    <property type="match status" value="1"/>
</dbReference>
<dbReference type="Proteomes" id="UP000017820">
    <property type="component" value="Unassembled WGS sequence"/>
</dbReference>
<dbReference type="EMBL" id="AUSV01000013">
    <property type="protein sequence ID" value="ESP94738.1"/>
    <property type="molecule type" value="Genomic_DNA"/>
</dbReference>
<dbReference type="Gene3D" id="3.40.190.10">
    <property type="entry name" value="Periplasmic binding protein-like II"/>
    <property type="match status" value="2"/>
</dbReference>
<reference evidence="6 7" key="1">
    <citation type="submission" date="2013-07" db="EMBL/GenBank/DDBJ databases">
        <title>Draft genome sequence of Pseudoalteromonas luteoviolacea 2ta16.</title>
        <authorList>
            <person name="Allen E.E."/>
            <person name="Azam F."/>
            <person name="Podell S."/>
        </authorList>
    </citation>
    <scope>NUCLEOTIDE SEQUENCE [LARGE SCALE GENOMIC DNA]</scope>
    <source>
        <strain evidence="6 7">2ta16</strain>
    </source>
</reference>
<dbReference type="GO" id="GO:0003700">
    <property type="term" value="F:DNA-binding transcription factor activity"/>
    <property type="evidence" value="ECO:0007669"/>
    <property type="project" value="InterPro"/>
</dbReference>
<evidence type="ECO:0000256" key="2">
    <source>
        <dbReference type="ARBA" id="ARBA00023015"/>
    </source>
</evidence>
<dbReference type="InterPro" id="IPR058163">
    <property type="entry name" value="LysR-type_TF_proteobact-type"/>
</dbReference>
<accession>V4HY43</accession>
<evidence type="ECO:0000256" key="1">
    <source>
        <dbReference type="ARBA" id="ARBA00009437"/>
    </source>
</evidence>
<evidence type="ECO:0000259" key="5">
    <source>
        <dbReference type="PROSITE" id="PS50931"/>
    </source>
</evidence>
<gene>
    <name evidence="6" type="ORF">PL2TA16_00738</name>
</gene>
<organism evidence="6 7">
    <name type="scientific">Pseudoalteromonas luteoviolacea (strain 2ta16)</name>
    <dbReference type="NCBI Taxonomy" id="1353533"/>
    <lineage>
        <taxon>Bacteria</taxon>
        <taxon>Pseudomonadati</taxon>
        <taxon>Pseudomonadota</taxon>
        <taxon>Gammaproteobacteria</taxon>
        <taxon>Alteromonadales</taxon>
        <taxon>Pseudoalteromonadaceae</taxon>
        <taxon>Pseudoalteromonas</taxon>
    </lineage>
</organism>
<dbReference type="Gene3D" id="1.10.10.10">
    <property type="entry name" value="Winged helix-like DNA-binding domain superfamily/Winged helix DNA-binding domain"/>
    <property type="match status" value="1"/>
</dbReference>
<dbReference type="Pfam" id="PF03466">
    <property type="entry name" value="LysR_substrate"/>
    <property type="match status" value="1"/>
</dbReference>
<dbReference type="PRINTS" id="PR00039">
    <property type="entry name" value="HTHLYSR"/>
</dbReference>
<dbReference type="SUPFAM" id="SSF46785">
    <property type="entry name" value="Winged helix' DNA-binding domain"/>
    <property type="match status" value="1"/>
</dbReference>
<keyword evidence="2" id="KW-0805">Transcription regulation</keyword>
<dbReference type="GO" id="GO:0006351">
    <property type="term" value="P:DNA-templated transcription"/>
    <property type="evidence" value="ECO:0007669"/>
    <property type="project" value="TreeGrafter"/>
</dbReference>
<dbReference type="InterPro" id="IPR036390">
    <property type="entry name" value="WH_DNA-bd_sf"/>
</dbReference>
<dbReference type="InterPro" id="IPR000847">
    <property type="entry name" value="LysR_HTH_N"/>
</dbReference>
<dbReference type="InterPro" id="IPR036388">
    <property type="entry name" value="WH-like_DNA-bd_sf"/>
</dbReference>
<comment type="caution">
    <text evidence="6">The sequence shown here is derived from an EMBL/GenBank/DDBJ whole genome shotgun (WGS) entry which is preliminary data.</text>
</comment>
<protein>
    <submittedName>
        <fullName evidence="6">Transcriptional regulator</fullName>
    </submittedName>
</protein>
<dbReference type="PANTHER" id="PTHR30537:SF26">
    <property type="entry name" value="GLYCINE CLEAVAGE SYSTEM TRANSCRIPTIONAL ACTIVATOR"/>
    <property type="match status" value="1"/>
</dbReference>
<dbReference type="PROSITE" id="PS50931">
    <property type="entry name" value="HTH_LYSR"/>
    <property type="match status" value="1"/>
</dbReference>
<keyword evidence="4" id="KW-0804">Transcription</keyword>
<dbReference type="AlphaFoldDB" id="V4HY43"/>
<dbReference type="SUPFAM" id="SSF53850">
    <property type="entry name" value="Periplasmic binding protein-like II"/>
    <property type="match status" value="1"/>
</dbReference>
<dbReference type="GO" id="GO:0043565">
    <property type="term" value="F:sequence-specific DNA binding"/>
    <property type="evidence" value="ECO:0007669"/>
    <property type="project" value="TreeGrafter"/>
</dbReference>
<dbReference type="RefSeq" id="WP_023398126.1">
    <property type="nucleotide sequence ID" value="NZ_AUSV01000013.1"/>
</dbReference>
<evidence type="ECO:0000256" key="3">
    <source>
        <dbReference type="ARBA" id="ARBA00023125"/>
    </source>
</evidence>
<name>V4HY43_PSEL2</name>
<sequence length="293" mass="33097">MSKLPPLKSMQAFEATARHLSFSLAAQELCVSQSAISHQIKSLEAFLNKKLFIRSNNKISLTGDGDIFFSVIKDCFKRMQTVTDHLILEKNVKLKVIAQTAVAVEWLAPRIPEFYELNPDISIDLSMTGEAELAEPSEYDVLVGSWPAPPNFITQQIREENWFPVCAPEIYKQLDLDRPQSLLDFPLISSENGQDWLIWIQQQKLETPKNLTIQHVSHGLLAAKIAQGNGGIAMSCDFIINDLIKQGQLIALDTLSFHLPWGDFFIHFSAGSHYRDKIEIFVGWLVDLCNEVK</sequence>